<protein>
    <submittedName>
        <fullName evidence="6">Flagellar hook-associated protein 3 FlgL</fullName>
    </submittedName>
</protein>
<dbReference type="RefSeq" id="WP_233504499.1">
    <property type="nucleotide sequence ID" value="NZ_JAMOFZ010000020.1"/>
</dbReference>
<dbReference type="PANTHER" id="PTHR42792">
    <property type="entry name" value="FLAGELLIN"/>
    <property type="match status" value="1"/>
</dbReference>
<evidence type="ECO:0000259" key="5">
    <source>
        <dbReference type="Pfam" id="PF00669"/>
    </source>
</evidence>
<dbReference type="NCBIfam" id="TIGR02550">
    <property type="entry name" value="flagell_flgL"/>
    <property type="match status" value="1"/>
</dbReference>
<accession>A0A318SJ14</accession>
<evidence type="ECO:0000256" key="1">
    <source>
        <dbReference type="ARBA" id="ARBA00004365"/>
    </source>
</evidence>
<dbReference type="SUPFAM" id="SSF64518">
    <property type="entry name" value="Phase 1 flagellin"/>
    <property type="match status" value="1"/>
</dbReference>
<keyword evidence="6" id="KW-0969">Cilium</keyword>
<name>A0A318SJ14_9BURK</name>
<dbReference type="InterPro" id="IPR001029">
    <property type="entry name" value="Flagellin_N"/>
</dbReference>
<dbReference type="Pfam" id="PF00669">
    <property type="entry name" value="Flagellin_N"/>
    <property type="match status" value="1"/>
</dbReference>
<dbReference type="GO" id="GO:0005198">
    <property type="term" value="F:structural molecule activity"/>
    <property type="evidence" value="ECO:0007669"/>
    <property type="project" value="InterPro"/>
</dbReference>
<dbReference type="PANTHER" id="PTHR42792:SF1">
    <property type="entry name" value="FLAGELLAR HOOK-ASSOCIATED PROTEIN 3"/>
    <property type="match status" value="1"/>
</dbReference>
<proteinExistence type="inferred from homology"/>
<sequence length="413" mass="42537">MTAPFSRMGTANSYETALRNLSARQNSLVTLQGQMSANKSVLRGSDDPTAAAAAERATTRLSRIDSEQRALAAQRNTIQNAESTLGSVNSAIQDFRELVVQAGSGVYNATDRASIAQQLTSLRDQILAYANEKDTNGQPLFGGLGSSVAPFVDGSGNVSYDAVAGQNASAGNAISNTIDGKATFMNVPTGNGVFTVDLAKDASGKVTNTGTASTDAGKVTDPSALTGNGYTISFALDAAGKTTYTVTNTTTGTAALTNQPYVAGNAIAFDGISLTVKGNPVVGDTINVGTSTTSNLFKTLDDAISTIGKAGANVGAIGQAVTNALVQLDAGLTRTSASRGYAGELLNRADRISDVQDARTTQVTSDLSVAEGSDQDSQIKRISDFQNQQTGYSAALQSYAQIQKLSLFNFIGG</sequence>
<dbReference type="Proteomes" id="UP000247540">
    <property type="component" value="Unassembled WGS sequence"/>
</dbReference>
<comment type="similarity">
    <text evidence="3">Belongs to the bacterial flagellin family.</text>
</comment>
<dbReference type="GO" id="GO:0005576">
    <property type="term" value="C:extracellular region"/>
    <property type="evidence" value="ECO:0007669"/>
    <property type="project" value="UniProtKB-SubCell"/>
</dbReference>
<keyword evidence="4" id="KW-0975">Bacterial flagellum</keyword>
<evidence type="ECO:0000313" key="7">
    <source>
        <dbReference type="Proteomes" id="UP000247540"/>
    </source>
</evidence>
<feature type="domain" description="Flagellin N-terminal" evidence="5">
    <location>
        <begin position="12"/>
        <end position="143"/>
    </location>
</feature>
<keyword evidence="6" id="KW-0282">Flagellum</keyword>
<dbReference type="EMBL" id="QJTC01000021">
    <property type="protein sequence ID" value="PYE75012.1"/>
    <property type="molecule type" value="Genomic_DNA"/>
</dbReference>
<dbReference type="InterPro" id="IPR013384">
    <property type="entry name" value="Flagell_FlgL"/>
</dbReference>
<reference evidence="6 7" key="1">
    <citation type="submission" date="2018-06" db="EMBL/GenBank/DDBJ databases">
        <title>Genomic Encyclopedia of Type Strains, Phase III (KMG-III): the genomes of soil and plant-associated and newly described type strains.</title>
        <authorList>
            <person name="Whitman W."/>
        </authorList>
    </citation>
    <scope>NUCLEOTIDE SEQUENCE [LARGE SCALE GENOMIC DNA]</scope>
    <source>
        <strain evidence="6 7">CECT 7646</strain>
    </source>
</reference>
<dbReference type="GO" id="GO:0009424">
    <property type="term" value="C:bacterial-type flagellum hook"/>
    <property type="evidence" value="ECO:0007669"/>
    <property type="project" value="InterPro"/>
</dbReference>
<comment type="caution">
    <text evidence="6">The sequence shown here is derived from an EMBL/GenBank/DDBJ whole genome shotgun (WGS) entry which is preliminary data.</text>
</comment>
<dbReference type="InterPro" id="IPR001492">
    <property type="entry name" value="Flagellin"/>
</dbReference>
<evidence type="ECO:0000313" key="6">
    <source>
        <dbReference type="EMBL" id="PYE75012.1"/>
    </source>
</evidence>
<dbReference type="GO" id="GO:0071973">
    <property type="term" value="P:bacterial-type flagellum-dependent cell motility"/>
    <property type="evidence" value="ECO:0007669"/>
    <property type="project" value="InterPro"/>
</dbReference>
<keyword evidence="6" id="KW-0966">Cell projection</keyword>
<organism evidence="6 7">
    <name type="scientific">Xylophilus ampelinus</name>
    <dbReference type="NCBI Taxonomy" id="54067"/>
    <lineage>
        <taxon>Bacteria</taxon>
        <taxon>Pseudomonadati</taxon>
        <taxon>Pseudomonadota</taxon>
        <taxon>Betaproteobacteria</taxon>
        <taxon>Burkholderiales</taxon>
        <taxon>Xylophilus</taxon>
    </lineage>
</organism>
<dbReference type="Gene3D" id="1.20.1330.10">
    <property type="entry name" value="f41 fragment of flagellin, N-terminal domain"/>
    <property type="match status" value="1"/>
</dbReference>
<evidence type="ECO:0000256" key="4">
    <source>
        <dbReference type="ARBA" id="ARBA00023143"/>
    </source>
</evidence>
<gene>
    <name evidence="6" type="ORF">DFQ15_12133</name>
</gene>
<keyword evidence="7" id="KW-1185">Reference proteome</keyword>
<evidence type="ECO:0000256" key="3">
    <source>
        <dbReference type="ARBA" id="ARBA00005709"/>
    </source>
</evidence>
<dbReference type="AlphaFoldDB" id="A0A318SJ14"/>
<comment type="subcellular location">
    <subcellularLocation>
        <location evidence="1">Bacterial flagellum</location>
    </subcellularLocation>
    <subcellularLocation>
        <location evidence="2">Secreted</location>
    </subcellularLocation>
</comment>
<evidence type="ECO:0000256" key="2">
    <source>
        <dbReference type="ARBA" id="ARBA00004613"/>
    </source>
</evidence>